<evidence type="ECO:0008006" key="3">
    <source>
        <dbReference type="Google" id="ProtNLM"/>
    </source>
</evidence>
<proteinExistence type="predicted"/>
<gene>
    <name evidence="1" type="ORF">AZF00_01170</name>
</gene>
<dbReference type="STRING" id="1470434.AZF00_01170"/>
<dbReference type="Gene3D" id="3.40.50.2000">
    <property type="entry name" value="Glycogen Phosphorylase B"/>
    <property type="match status" value="1"/>
</dbReference>
<dbReference type="RefSeq" id="WP_062382583.1">
    <property type="nucleotide sequence ID" value="NZ_CP014544.1"/>
</dbReference>
<dbReference type="KEGG" id="zal:AZF00_01170"/>
<dbReference type="Proteomes" id="UP000074119">
    <property type="component" value="Chromosome"/>
</dbReference>
<protein>
    <recommendedName>
        <fullName evidence="3">Glycosyl transferase family 1 domain-containing protein</fullName>
    </recommendedName>
</protein>
<evidence type="ECO:0000313" key="1">
    <source>
        <dbReference type="EMBL" id="AMO66994.1"/>
    </source>
</evidence>
<reference evidence="1 2" key="1">
    <citation type="submission" date="2015-12" db="EMBL/GenBank/DDBJ databases">
        <authorList>
            <person name="Shamseldin A."/>
            <person name="Moawad H."/>
            <person name="Abd El-Rahim W.M."/>
            <person name="Sadowsky M.J."/>
        </authorList>
    </citation>
    <scope>NUCLEOTIDE SEQUENCE [LARGE SCALE GENOMIC DNA]</scope>
    <source>
        <strain evidence="1 2">SM2</strain>
    </source>
</reference>
<dbReference type="SUPFAM" id="SSF53756">
    <property type="entry name" value="UDP-Glycosyltransferase/glycogen phosphorylase"/>
    <property type="match status" value="1"/>
</dbReference>
<dbReference type="EMBL" id="CP014544">
    <property type="protein sequence ID" value="AMO66994.1"/>
    <property type="molecule type" value="Genomic_DNA"/>
</dbReference>
<evidence type="ECO:0000313" key="2">
    <source>
        <dbReference type="Proteomes" id="UP000074119"/>
    </source>
</evidence>
<dbReference type="AlphaFoldDB" id="A0A127M188"/>
<organism evidence="1 2">
    <name type="scientific">Zhongshania aliphaticivorans</name>
    <dbReference type="NCBI Taxonomy" id="1470434"/>
    <lineage>
        <taxon>Bacteria</taxon>
        <taxon>Pseudomonadati</taxon>
        <taxon>Pseudomonadota</taxon>
        <taxon>Gammaproteobacteria</taxon>
        <taxon>Cellvibrionales</taxon>
        <taxon>Spongiibacteraceae</taxon>
        <taxon>Zhongshania</taxon>
    </lineage>
</organism>
<name>A0A127M188_9GAMM</name>
<accession>A0A127M188</accession>
<sequence length="327" mass="37461">MSNSSKRWSKQVIYFPFDNRDNAYNEINRELISSLGFQVVDIYKLPRSKLLTKHYVIANWLESHCVNNSGGVIWKNTLKIAAMLLFIIVSRSRLIYVRHNHTPHGARGLALRLAKLIVRLQEKLAYVKLSHFPEKSGEGYKFLPHPLYQTAPYSEDDHQTRCRFSIVGSVDPYKKIDEILQNWPPNIELVIAGKPSSSEYHQQLEAIVSAKQLNVKFILRRLSDPEMITLLSDSEVVVVAHDGQSAIVSGTYYLAKTAGCLTLSRRAHGPANCKGDYVFQELRELSYMVHSIADNRTTRCSRREVFNAAELHYGQKRVAEFWDSYLC</sequence>